<keyword evidence="7" id="KW-1185">Reference proteome</keyword>
<evidence type="ECO:0000259" key="5">
    <source>
        <dbReference type="PROSITE" id="PS50977"/>
    </source>
</evidence>
<feature type="domain" description="HTH tetR-type" evidence="5">
    <location>
        <begin position="19"/>
        <end position="79"/>
    </location>
</feature>
<proteinExistence type="predicted"/>
<organism evidence="6 7">
    <name type="scientific">Auraticoccus cholistanensis</name>
    <dbReference type="NCBI Taxonomy" id="2656650"/>
    <lineage>
        <taxon>Bacteria</taxon>
        <taxon>Bacillati</taxon>
        <taxon>Actinomycetota</taxon>
        <taxon>Actinomycetes</taxon>
        <taxon>Propionibacteriales</taxon>
        <taxon>Propionibacteriaceae</taxon>
        <taxon>Auraticoccus</taxon>
    </lineage>
</organism>
<keyword evidence="3" id="KW-0804">Transcription</keyword>
<keyword evidence="2 4" id="KW-0238">DNA-binding</keyword>
<gene>
    <name evidence="6" type="ORF">GC722_04660</name>
</gene>
<dbReference type="Gene3D" id="1.10.357.10">
    <property type="entry name" value="Tetracycline Repressor, domain 2"/>
    <property type="match status" value="1"/>
</dbReference>
<dbReference type="InterPro" id="IPR009057">
    <property type="entry name" value="Homeodomain-like_sf"/>
</dbReference>
<dbReference type="Pfam" id="PF02909">
    <property type="entry name" value="TetR_C_1"/>
    <property type="match status" value="1"/>
</dbReference>
<sequence length="242" mass="26789">MIELLWNPPGPAGRGPRQRLSLDRVVETAMALAARDGFEALSMRRLAAELGVGAMSLYTYVPGRDELFELMIDRAWGDRGRADPSRPWREQVEQVAEEAWAMYQRHGWLVSANLARLPLGPNVLDAQEDLYRAVALTGLPHPDVVRVTGAVEAHVFGAARAAVVDTRQATATGVSYDGYWESRSSFWGTYYTPERFPTMTAIWESGGFDEVVDNHADMRFGLRMLLDGVELAVRRAAGTPPA</sequence>
<dbReference type="PANTHER" id="PTHR30055:SF151">
    <property type="entry name" value="TRANSCRIPTIONAL REGULATORY PROTEIN"/>
    <property type="match status" value="1"/>
</dbReference>
<accession>A0A6A9UUK3</accession>
<keyword evidence="1" id="KW-0805">Transcription regulation</keyword>
<evidence type="ECO:0000313" key="7">
    <source>
        <dbReference type="Proteomes" id="UP000435304"/>
    </source>
</evidence>
<dbReference type="AlphaFoldDB" id="A0A6A9UUK3"/>
<feature type="DNA-binding region" description="H-T-H motif" evidence="4">
    <location>
        <begin position="42"/>
        <end position="61"/>
    </location>
</feature>
<dbReference type="Gene3D" id="1.10.10.60">
    <property type="entry name" value="Homeodomain-like"/>
    <property type="match status" value="1"/>
</dbReference>
<dbReference type="InterPro" id="IPR001647">
    <property type="entry name" value="HTH_TetR"/>
</dbReference>
<evidence type="ECO:0000313" key="6">
    <source>
        <dbReference type="EMBL" id="MVA75322.1"/>
    </source>
</evidence>
<dbReference type="Proteomes" id="UP000435304">
    <property type="component" value="Unassembled WGS sequence"/>
</dbReference>
<dbReference type="SUPFAM" id="SSF48498">
    <property type="entry name" value="Tetracyclin repressor-like, C-terminal domain"/>
    <property type="match status" value="1"/>
</dbReference>
<protein>
    <submittedName>
        <fullName evidence="6">TetR family transcriptional regulator</fullName>
    </submittedName>
</protein>
<dbReference type="InterPro" id="IPR036271">
    <property type="entry name" value="Tet_transcr_reg_TetR-rel_C_sf"/>
</dbReference>
<name>A0A6A9UUK3_9ACTN</name>
<evidence type="ECO:0000256" key="4">
    <source>
        <dbReference type="PROSITE-ProRule" id="PRU00335"/>
    </source>
</evidence>
<dbReference type="GO" id="GO:0045892">
    <property type="term" value="P:negative regulation of DNA-templated transcription"/>
    <property type="evidence" value="ECO:0007669"/>
    <property type="project" value="InterPro"/>
</dbReference>
<dbReference type="InterPro" id="IPR050109">
    <property type="entry name" value="HTH-type_TetR-like_transc_reg"/>
</dbReference>
<reference evidence="6 7" key="1">
    <citation type="submission" date="2019-12" db="EMBL/GenBank/DDBJ databases">
        <title>Auraticoccus cholistani sp. nov., an actinomycete isolated from soil of Cholistan desert.</title>
        <authorList>
            <person name="Cheema M.T."/>
        </authorList>
    </citation>
    <scope>NUCLEOTIDE SEQUENCE [LARGE SCALE GENOMIC DNA]</scope>
    <source>
        <strain evidence="6 7">F435</strain>
    </source>
</reference>
<dbReference type="SUPFAM" id="SSF46689">
    <property type="entry name" value="Homeodomain-like"/>
    <property type="match status" value="1"/>
</dbReference>
<dbReference type="Pfam" id="PF00440">
    <property type="entry name" value="TetR_N"/>
    <property type="match status" value="1"/>
</dbReference>
<dbReference type="InterPro" id="IPR004111">
    <property type="entry name" value="Repressor_TetR_C"/>
</dbReference>
<dbReference type="GO" id="GO:0003700">
    <property type="term" value="F:DNA-binding transcription factor activity"/>
    <property type="evidence" value="ECO:0007669"/>
    <property type="project" value="TreeGrafter"/>
</dbReference>
<evidence type="ECO:0000256" key="3">
    <source>
        <dbReference type="ARBA" id="ARBA00023163"/>
    </source>
</evidence>
<dbReference type="EMBL" id="WPCU01000004">
    <property type="protein sequence ID" value="MVA75322.1"/>
    <property type="molecule type" value="Genomic_DNA"/>
</dbReference>
<evidence type="ECO:0000256" key="1">
    <source>
        <dbReference type="ARBA" id="ARBA00023015"/>
    </source>
</evidence>
<dbReference type="PROSITE" id="PS50977">
    <property type="entry name" value="HTH_TETR_2"/>
    <property type="match status" value="1"/>
</dbReference>
<comment type="caution">
    <text evidence="6">The sequence shown here is derived from an EMBL/GenBank/DDBJ whole genome shotgun (WGS) entry which is preliminary data.</text>
</comment>
<dbReference type="PANTHER" id="PTHR30055">
    <property type="entry name" value="HTH-TYPE TRANSCRIPTIONAL REGULATOR RUTR"/>
    <property type="match status" value="1"/>
</dbReference>
<dbReference type="GO" id="GO:0000976">
    <property type="term" value="F:transcription cis-regulatory region binding"/>
    <property type="evidence" value="ECO:0007669"/>
    <property type="project" value="TreeGrafter"/>
</dbReference>
<evidence type="ECO:0000256" key="2">
    <source>
        <dbReference type="ARBA" id="ARBA00023125"/>
    </source>
</evidence>